<dbReference type="Proteomes" id="UP000015105">
    <property type="component" value="Chromosome 4D"/>
</dbReference>
<reference evidence="2" key="2">
    <citation type="journal article" date="2017" name="Nat. Plants">
        <title>The Aegilops tauschii genome reveals multiple impacts of transposons.</title>
        <authorList>
            <person name="Zhao G."/>
            <person name="Zou C."/>
            <person name="Li K."/>
            <person name="Wang K."/>
            <person name="Li T."/>
            <person name="Gao L."/>
            <person name="Zhang X."/>
            <person name="Wang H."/>
            <person name="Yang Z."/>
            <person name="Liu X."/>
            <person name="Jiang W."/>
            <person name="Mao L."/>
            <person name="Kong X."/>
            <person name="Jiao Y."/>
            <person name="Jia J."/>
        </authorList>
    </citation>
    <scope>NUCLEOTIDE SEQUENCE [LARGE SCALE GENOMIC DNA]</scope>
    <source>
        <strain evidence="2">cv. AL8/78</strain>
    </source>
</reference>
<dbReference type="InterPro" id="IPR008930">
    <property type="entry name" value="Terpenoid_cyclase/PrenylTrfase"/>
</dbReference>
<organism evidence="1 2">
    <name type="scientific">Aegilops tauschii subsp. strangulata</name>
    <name type="common">Goatgrass</name>
    <dbReference type="NCBI Taxonomy" id="200361"/>
    <lineage>
        <taxon>Eukaryota</taxon>
        <taxon>Viridiplantae</taxon>
        <taxon>Streptophyta</taxon>
        <taxon>Embryophyta</taxon>
        <taxon>Tracheophyta</taxon>
        <taxon>Spermatophyta</taxon>
        <taxon>Magnoliopsida</taxon>
        <taxon>Liliopsida</taxon>
        <taxon>Poales</taxon>
        <taxon>Poaceae</taxon>
        <taxon>BOP clade</taxon>
        <taxon>Pooideae</taxon>
        <taxon>Triticodae</taxon>
        <taxon>Triticeae</taxon>
        <taxon>Triticinae</taxon>
        <taxon>Aegilops</taxon>
    </lineage>
</organism>
<accession>A0A453GYP5</accession>
<name>A0A453GYP5_AEGTS</name>
<dbReference type="SUPFAM" id="SSF48239">
    <property type="entry name" value="Terpenoid cyclases/Protein prenyltransferases"/>
    <property type="match status" value="1"/>
</dbReference>
<reference evidence="1" key="3">
    <citation type="journal article" date="2017" name="Nature">
        <title>Genome sequence of the progenitor of the wheat D genome Aegilops tauschii.</title>
        <authorList>
            <person name="Luo M.C."/>
            <person name="Gu Y.Q."/>
            <person name="Puiu D."/>
            <person name="Wang H."/>
            <person name="Twardziok S.O."/>
            <person name="Deal K.R."/>
            <person name="Huo N."/>
            <person name="Zhu T."/>
            <person name="Wang L."/>
            <person name="Wang Y."/>
            <person name="McGuire P.E."/>
            <person name="Liu S."/>
            <person name="Long H."/>
            <person name="Ramasamy R.K."/>
            <person name="Rodriguez J.C."/>
            <person name="Van S.L."/>
            <person name="Yuan L."/>
            <person name="Wang Z."/>
            <person name="Xia Z."/>
            <person name="Xiao L."/>
            <person name="Anderson O.D."/>
            <person name="Ouyang S."/>
            <person name="Liang Y."/>
            <person name="Zimin A.V."/>
            <person name="Pertea G."/>
            <person name="Qi P."/>
            <person name="Bennetzen J.L."/>
            <person name="Dai X."/>
            <person name="Dawson M.W."/>
            <person name="Muller H.G."/>
            <person name="Kugler K."/>
            <person name="Rivarola-Duarte L."/>
            <person name="Spannagl M."/>
            <person name="Mayer K.F.X."/>
            <person name="Lu F.H."/>
            <person name="Bevan M.W."/>
            <person name="Leroy P."/>
            <person name="Li P."/>
            <person name="You F.M."/>
            <person name="Sun Q."/>
            <person name="Liu Z."/>
            <person name="Lyons E."/>
            <person name="Wicker T."/>
            <person name="Salzberg S.L."/>
            <person name="Devos K.M."/>
            <person name="Dvorak J."/>
        </authorList>
    </citation>
    <scope>NUCLEOTIDE SEQUENCE [LARGE SCALE GENOMIC DNA]</scope>
    <source>
        <strain evidence="1">cv. AL8/78</strain>
    </source>
</reference>
<proteinExistence type="predicted"/>
<reference evidence="2" key="1">
    <citation type="journal article" date="2014" name="Science">
        <title>Ancient hybridizations among the ancestral genomes of bread wheat.</title>
        <authorList>
            <consortium name="International Wheat Genome Sequencing Consortium,"/>
            <person name="Marcussen T."/>
            <person name="Sandve S.R."/>
            <person name="Heier L."/>
            <person name="Spannagl M."/>
            <person name="Pfeifer M."/>
            <person name="Jakobsen K.S."/>
            <person name="Wulff B.B."/>
            <person name="Steuernagel B."/>
            <person name="Mayer K.F."/>
            <person name="Olsen O.A."/>
        </authorList>
    </citation>
    <scope>NUCLEOTIDE SEQUENCE [LARGE SCALE GENOMIC DNA]</scope>
    <source>
        <strain evidence="2">cv. AL8/78</strain>
    </source>
</reference>
<protein>
    <submittedName>
        <fullName evidence="1">Uncharacterized protein</fullName>
    </submittedName>
</protein>
<dbReference type="Gene3D" id="1.50.10.20">
    <property type="match status" value="1"/>
</dbReference>
<reference evidence="1" key="5">
    <citation type="journal article" date="2021" name="G3 (Bethesda)">
        <title>Aegilops tauschii genome assembly Aet v5.0 features greater sequence contiguity and improved annotation.</title>
        <authorList>
            <person name="Wang L."/>
            <person name="Zhu T."/>
            <person name="Rodriguez J.C."/>
            <person name="Deal K.R."/>
            <person name="Dubcovsky J."/>
            <person name="McGuire P.E."/>
            <person name="Lux T."/>
            <person name="Spannagl M."/>
            <person name="Mayer K.F.X."/>
            <person name="Baldrich P."/>
            <person name="Meyers B.C."/>
            <person name="Huo N."/>
            <person name="Gu Y.Q."/>
            <person name="Zhou H."/>
            <person name="Devos K.M."/>
            <person name="Bennetzen J.L."/>
            <person name="Unver T."/>
            <person name="Budak H."/>
            <person name="Gulick P.J."/>
            <person name="Galiba G."/>
            <person name="Kalapos B."/>
            <person name="Nelson D.R."/>
            <person name="Li P."/>
            <person name="You F.M."/>
            <person name="Luo M.C."/>
            <person name="Dvorak J."/>
        </authorList>
    </citation>
    <scope>NUCLEOTIDE SEQUENCE [LARGE SCALE GENOMIC DNA]</scope>
    <source>
        <strain evidence="1">cv. AL8/78</strain>
    </source>
</reference>
<keyword evidence="2" id="KW-1185">Reference proteome</keyword>
<evidence type="ECO:0000313" key="1">
    <source>
        <dbReference type="EnsemblPlants" id="AET4Gv20001100.4"/>
    </source>
</evidence>
<evidence type="ECO:0000313" key="2">
    <source>
        <dbReference type="Proteomes" id="UP000015105"/>
    </source>
</evidence>
<dbReference type="Gramene" id="AET4Gv20001100.4">
    <property type="protein sequence ID" value="AET4Gv20001100.4"/>
    <property type="gene ID" value="AET4Gv20001100"/>
</dbReference>
<dbReference type="EnsemblPlants" id="AET4Gv20001100.4">
    <property type="protein sequence ID" value="AET4Gv20001100.4"/>
    <property type="gene ID" value="AET4Gv20001100"/>
</dbReference>
<dbReference type="AlphaFoldDB" id="A0A453GYP5"/>
<reference evidence="1" key="4">
    <citation type="submission" date="2019-03" db="UniProtKB">
        <authorList>
            <consortium name="EnsemblPlants"/>
        </authorList>
    </citation>
    <scope>IDENTIFICATION</scope>
</reference>
<sequence>MSSKMHGLLSWMEGVPQEHAGCANSAFYFNYPNYRNLFPIMALGEFRRRLVANKN</sequence>